<evidence type="ECO:0000313" key="1">
    <source>
        <dbReference type="EMBL" id="CEN56181.1"/>
    </source>
</evidence>
<dbReference type="HOGENOM" id="CLU_036032_1_0_4"/>
<dbReference type="OrthoDB" id="9776898at2"/>
<sequence length="392" mass="44467">MSLTLEIAHSIQSIDPSSWDALTEGMPLLSHAFLSALETSNSVGPGTGWQPCPLLVHDDGRLVGAMPLYVKSHSYGEYVFDWSWAEAYQRNGLNYYPKLIAAIPFSPVTSARVLVAYVANAASIQTLMLQALLEVMHKHQLSSVHILFPDQDSAALLKQAGWMQRHGVQFRWENEGFGSFDVFLGHLQQEKRKKIRQERKKVNAAGVICRRIKGPDIKEEEWDFFYQCYRNTYLEHRSTPYLSAAFFKSIAMRMPEHILLVMATLNGVPIASALNFYDQDTLYGRYWGCMQYVPNLHFELCYYQAQEFCIEENIRYFEGGAQGEHKLARGFKPKATCSFHQIADPDFAQSIADFLSRESLGVAAYTNELEQRAPFKLSAASNSPVIFTDNTE</sequence>
<dbReference type="PANTHER" id="PTHR47017">
    <property type="entry name" value="ACYL-COA"/>
    <property type="match status" value="1"/>
</dbReference>
<dbReference type="Pfam" id="PF04339">
    <property type="entry name" value="FemAB_like"/>
    <property type="match status" value="1"/>
</dbReference>
<protein>
    <recommendedName>
        <fullName evidence="3">GNAT family N-acetyltransferase</fullName>
    </recommendedName>
</protein>
<evidence type="ECO:0000313" key="2">
    <source>
        <dbReference type="Proteomes" id="UP000056322"/>
    </source>
</evidence>
<dbReference type="Proteomes" id="UP000056322">
    <property type="component" value="Chromosome 1"/>
</dbReference>
<dbReference type="KEGG" id="mbac:BN1209_1140"/>
<organism evidence="1 2">
    <name type="scientific">Candidatus Methylopumilus turicensis</name>
    <dbReference type="NCBI Taxonomy" id="1581680"/>
    <lineage>
        <taxon>Bacteria</taxon>
        <taxon>Pseudomonadati</taxon>
        <taxon>Pseudomonadota</taxon>
        <taxon>Betaproteobacteria</taxon>
        <taxon>Nitrosomonadales</taxon>
        <taxon>Methylophilaceae</taxon>
        <taxon>Candidatus Methylopumilus</taxon>
    </lineage>
</organism>
<dbReference type="PANTHER" id="PTHR47017:SF1">
    <property type="entry name" value="ACYL-COA"/>
    <property type="match status" value="1"/>
</dbReference>
<evidence type="ECO:0008006" key="3">
    <source>
        <dbReference type="Google" id="ProtNLM"/>
    </source>
</evidence>
<dbReference type="Gene3D" id="3.40.630.30">
    <property type="match status" value="1"/>
</dbReference>
<keyword evidence="2" id="KW-1185">Reference proteome</keyword>
<reference evidence="2" key="1">
    <citation type="submission" date="2014-12" db="EMBL/GenBank/DDBJ databases">
        <authorList>
            <person name="Salcher M.M."/>
        </authorList>
    </citation>
    <scope>NUCLEOTIDE SEQUENCE [LARGE SCALE GENOMIC DNA]</scope>
    <source>
        <strain evidence="2">MMS-10A-171</strain>
    </source>
</reference>
<dbReference type="SUPFAM" id="SSF55729">
    <property type="entry name" value="Acyl-CoA N-acyltransferases (Nat)"/>
    <property type="match status" value="1"/>
</dbReference>
<proteinExistence type="predicted"/>
<dbReference type="InterPro" id="IPR016181">
    <property type="entry name" value="Acyl_CoA_acyltransferase"/>
</dbReference>
<dbReference type="AlphaFoldDB" id="A0A0B7IV76"/>
<name>A0A0B7IV76_9PROT</name>
<accession>A0A0B7IV76</accession>
<dbReference type="InterPro" id="IPR007434">
    <property type="entry name" value="FemAB-like"/>
</dbReference>
<dbReference type="RefSeq" id="WP_045751996.1">
    <property type="nucleotide sequence ID" value="NZ_LN794158.1"/>
</dbReference>
<dbReference type="EMBL" id="LN794158">
    <property type="protein sequence ID" value="CEN56181.1"/>
    <property type="molecule type" value="Genomic_DNA"/>
</dbReference>
<gene>
    <name evidence="1" type="ORF">BN1209_1140</name>
</gene>